<evidence type="ECO:0000313" key="2">
    <source>
        <dbReference type="EMBL" id="MQL90501.1"/>
    </source>
</evidence>
<proteinExistence type="predicted"/>
<dbReference type="AlphaFoldDB" id="A0A843V2Z9"/>
<sequence length="210" mass="22798">MKPNRAEPNRTSRFGSVLRFGPYYEQPYPGGELAMGVAGPVGALMVPSYMVRGQRATSLGGRGEDSGRRFTFFSTPPPLAGGPTTSACLPLVAGPTTSAPLPLTTSTSLSQMASGSTPPPSESVHAEDEMSHHEGEGSYSETMQTVWINEGGIIDSESIKMSYVLDLHGQPLQEQISNIFCIMFEEMQKEFVQAQIRTRVQESYSRGMIR</sequence>
<feature type="non-terminal residue" evidence="2">
    <location>
        <position position="210"/>
    </location>
</feature>
<gene>
    <name evidence="2" type="ORF">Taro_023092</name>
</gene>
<protein>
    <submittedName>
        <fullName evidence="2">Uncharacterized protein</fullName>
    </submittedName>
</protein>
<name>A0A843V2Z9_COLES</name>
<feature type="compositionally biased region" description="Low complexity" evidence="1">
    <location>
        <begin position="99"/>
        <end position="110"/>
    </location>
</feature>
<evidence type="ECO:0000313" key="3">
    <source>
        <dbReference type="Proteomes" id="UP000652761"/>
    </source>
</evidence>
<dbReference type="Proteomes" id="UP000652761">
    <property type="component" value="Unassembled WGS sequence"/>
</dbReference>
<organism evidence="2 3">
    <name type="scientific">Colocasia esculenta</name>
    <name type="common">Wild taro</name>
    <name type="synonym">Arum esculentum</name>
    <dbReference type="NCBI Taxonomy" id="4460"/>
    <lineage>
        <taxon>Eukaryota</taxon>
        <taxon>Viridiplantae</taxon>
        <taxon>Streptophyta</taxon>
        <taxon>Embryophyta</taxon>
        <taxon>Tracheophyta</taxon>
        <taxon>Spermatophyta</taxon>
        <taxon>Magnoliopsida</taxon>
        <taxon>Liliopsida</taxon>
        <taxon>Araceae</taxon>
        <taxon>Aroideae</taxon>
        <taxon>Colocasieae</taxon>
        <taxon>Colocasia</taxon>
    </lineage>
</organism>
<comment type="caution">
    <text evidence="2">The sequence shown here is derived from an EMBL/GenBank/DDBJ whole genome shotgun (WGS) entry which is preliminary data.</text>
</comment>
<dbReference type="EMBL" id="NMUH01001247">
    <property type="protein sequence ID" value="MQL90501.1"/>
    <property type="molecule type" value="Genomic_DNA"/>
</dbReference>
<reference evidence="2" key="1">
    <citation type="submission" date="2017-07" db="EMBL/GenBank/DDBJ databases">
        <title>Taro Niue Genome Assembly and Annotation.</title>
        <authorList>
            <person name="Atibalentja N."/>
            <person name="Keating K."/>
            <person name="Fields C.J."/>
        </authorList>
    </citation>
    <scope>NUCLEOTIDE SEQUENCE</scope>
    <source>
        <strain evidence="2">Niue_2</strain>
        <tissue evidence="2">Leaf</tissue>
    </source>
</reference>
<feature type="region of interest" description="Disordered" evidence="1">
    <location>
        <begin position="99"/>
        <end position="140"/>
    </location>
</feature>
<accession>A0A843V2Z9</accession>
<keyword evidence="3" id="KW-1185">Reference proteome</keyword>
<evidence type="ECO:0000256" key="1">
    <source>
        <dbReference type="SAM" id="MobiDB-lite"/>
    </source>
</evidence>
<feature type="compositionally biased region" description="Basic and acidic residues" evidence="1">
    <location>
        <begin position="124"/>
        <end position="136"/>
    </location>
</feature>